<comment type="caution">
    <text evidence="2">The sequence shown here is derived from an EMBL/GenBank/DDBJ whole genome shotgun (WGS) entry which is preliminary data.</text>
</comment>
<gene>
    <name evidence="2" type="ORF">EEDITHA_LOCUS20311</name>
</gene>
<name>A0AAU9V7R2_EUPED</name>
<protein>
    <submittedName>
        <fullName evidence="2">Uncharacterized protein</fullName>
    </submittedName>
</protein>
<evidence type="ECO:0000313" key="2">
    <source>
        <dbReference type="EMBL" id="CAH2106133.1"/>
    </source>
</evidence>
<sequence>MRALGKIGCARAFNVTNEAGGTGACTVDRIHRGRSHAKEPKPHDFKKINLSSPFEFEKARWSADHRSTSGEVTETSRKHRRPRPDGGGRCKAVRSPCFITRAWGTVKNAFTCHSS</sequence>
<evidence type="ECO:0000256" key="1">
    <source>
        <dbReference type="SAM" id="MobiDB-lite"/>
    </source>
</evidence>
<dbReference type="Proteomes" id="UP001153954">
    <property type="component" value="Unassembled WGS sequence"/>
</dbReference>
<evidence type="ECO:0000313" key="3">
    <source>
        <dbReference type="Proteomes" id="UP001153954"/>
    </source>
</evidence>
<reference evidence="2" key="1">
    <citation type="submission" date="2022-03" db="EMBL/GenBank/DDBJ databases">
        <authorList>
            <person name="Tunstrom K."/>
        </authorList>
    </citation>
    <scope>NUCLEOTIDE SEQUENCE</scope>
</reference>
<keyword evidence="3" id="KW-1185">Reference proteome</keyword>
<dbReference type="AlphaFoldDB" id="A0AAU9V7R2"/>
<dbReference type="EMBL" id="CAKOGL010000029">
    <property type="protein sequence ID" value="CAH2106133.1"/>
    <property type="molecule type" value="Genomic_DNA"/>
</dbReference>
<feature type="compositionally biased region" description="Basic and acidic residues" evidence="1">
    <location>
        <begin position="59"/>
        <end position="68"/>
    </location>
</feature>
<accession>A0AAU9V7R2</accession>
<proteinExistence type="predicted"/>
<feature type="region of interest" description="Disordered" evidence="1">
    <location>
        <begin position="59"/>
        <end position="90"/>
    </location>
</feature>
<organism evidence="2 3">
    <name type="scientific">Euphydryas editha</name>
    <name type="common">Edith's checkerspot</name>
    <dbReference type="NCBI Taxonomy" id="104508"/>
    <lineage>
        <taxon>Eukaryota</taxon>
        <taxon>Metazoa</taxon>
        <taxon>Ecdysozoa</taxon>
        <taxon>Arthropoda</taxon>
        <taxon>Hexapoda</taxon>
        <taxon>Insecta</taxon>
        <taxon>Pterygota</taxon>
        <taxon>Neoptera</taxon>
        <taxon>Endopterygota</taxon>
        <taxon>Lepidoptera</taxon>
        <taxon>Glossata</taxon>
        <taxon>Ditrysia</taxon>
        <taxon>Papilionoidea</taxon>
        <taxon>Nymphalidae</taxon>
        <taxon>Nymphalinae</taxon>
        <taxon>Euphydryas</taxon>
    </lineage>
</organism>